<dbReference type="GO" id="GO:0005669">
    <property type="term" value="C:transcription factor TFIID complex"/>
    <property type="evidence" value="ECO:0007669"/>
    <property type="project" value="InterPro"/>
</dbReference>
<feature type="domain" description="Bromodomain associated" evidence="8">
    <location>
        <begin position="10"/>
        <end position="86"/>
    </location>
</feature>
<dbReference type="Pfam" id="PF10406">
    <property type="entry name" value="TAF8_C"/>
    <property type="match status" value="1"/>
</dbReference>
<dbReference type="CDD" id="cd08049">
    <property type="entry name" value="TAF8"/>
    <property type="match status" value="1"/>
</dbReference>
<dbReference type="PANTHER" id="PTHR46338">
    <property type="entry name" value="TRANSCRIPTION INITIATION FACTOR TFIID SUBUNIT 8"/>
    <property type="match status" value="1"/>
</dbReference>
<keyword evidence="4" id="KW-0805">Transcription regulation</keyword>
<dbReference type="InterPro" id="IPR009072">
    <property type="entry name" value="Histone-fold"/>
</dbReference>
<evidence type="ECO:0000313" key="10">
    <source>
        <dbReference type="Proteomes" id="UP000708148"/>
    </source>
</evidence>
<organism evidence="9 10">
    <name type="scientific">Ostreobium quekettii</name>
    <dbReference type="NCBI Taxonomy" id="121088"/>
    <lineage>
        <taxon>Eukaryota</taxon>
        <taxon>Viridiplantae</taxon>
        <taxon>Chlorophyta</taxon>
        <taxon>core chlorophytes</taxon>
        <taxon>Ulvophyceae</taxon>
        <taxon>TCBD clade</taxon>
        <taxon>Bryopsidales</taxon>
        <taxon>Ostreobineae</taxon>
        <taxon>Ostreobiaceae</taxon>
        <taxon>Ostreobium</taxon>
    </lineage>
</organism>
<gene>
    <name evidence="9" type="ORF">OSTQU699_LOCUS6425</name>
</gene>
<sequence>MPRRRAEDADRFERSVTRAALLQMAREAGFVSAQEHGLEVLGEAARARVGTLCRLARCYAEVGGRTAVNADDVACALDELKMSVSDLKKLKDRKAVGFAATLPKLPVRVKVKRRPTFKETEELPPPHIPGFLPVFPPEHTYRETPEYSQSQVNWRARAAKVHEAKKEAENALMMMAGEEQPDNPFVASKLMAEGETWDGDWASKQEKADKKRPRSLLSIPSPAMRQILGPVVDMATAKRKKPRNAFGGKEQKKSKKSDSSMPAPLARVVEPDASRTTPEPSSTKPEPFNPVEPDSVVAEVYPPTQSTEFGMSQMLKYMGSQPSVTFPTHSQLGDKQSLDGTLPVVTKGSPVRKVGGNAGSLEGGVGVGDSPVSGDGQGDCSMDGLDVVELGRDVELALTEDAIQDSASEGGG</sequence>
<feature type="region of interest" description="Disordered" evidence="7">
    <location>
        <begin position="199"/>
        <end position="294"/>
    </location>
</feature>
<reference evidence="9" key="1">
    <citation type="submission" date="2020-12" db="EMBL/GenBank/DDBJ databases">
        <authorList>
            <person name="Iha C."/>
        </authorList>
    </citation>
    <scope>NUCLEOTIDE SEQUENCE</scope>
</reference>
<dbReference type="OrthoDB" id="436852at2759"/>
<name>A0A8S1J5N9_9CHLO</name>
<feature type="compositionally biased region" description="Low complexity" evidence="7">
    <location>
        <begin position="276"/>
        <end position="286"/>
    </location>
</feature>
<dbReference type="Pfam" id="PF07524">
    <property type="entry name" value="Bromo_TP"/>
    <property type="match status" value="1"/>
</dbReference>
<evidence type="ECO:0000256" key="3">
    <source>
        <dbReference type="ARBA" id="ARBA00017307"/>
    </source>
</evidence>
<evidence type="ECO:0000256" key="6">
    <source>
        <dbReference type="ARBA" id="ARBA00023242"/>
    </source>
</evidence>
<evidence type="ECO:0000256" key="4">
    <source>
        <dbReference type="ARBA" id="ARBA00023015"/>
    </source>
</evidence>
<dbReference type="AlphaFoldDB" id="A0A8S1J5N9"/>
<feature type="compositionally biased region" description="Gly residues" evidence="7">
    <location>
        <begin position="356"/>
        <end position="367"/>
    </location>
</feature>
<proteinExistence type="inferred from homology"/>
<evidence type="ECO:0000259" key="8">
    <source>
        <dbReference type="SMART" id="SM00576"/>
    </source>
</evidence>
<evidence type="ECO:0000256" key="2">
    <source>
        <dbReference type="ARBA" id="ARBA00008767"/>
    </source>
</evidence>
<dbReference type="InterPro" id="IPR006565">
    <property type="entry name" value="BTP"/>
</dbReference>
<dbReference type="GO" id="GO:0046982">
    <property type="term" value="F:protein heterodimerization activity"/>
    <property type="evidence" value="ECO:0007669"/>
    <property type="project" value="InterPro"/>
</dbReference>
<evidence type="ECO:0000313" key="9">
    <source>
        <dbReference type="EMBL" id="CAD7701066.1"/>
    </source>
</evidence>
<comment type="subcellular location">
    <subcellularLocation>
        <location evidence="1">Nucleus</location>
    </subcellularLocation>
</comment>
<dbReference type="Gene3D" id="1.10.20.10">
    <property type="entry name" value="Histone, subunit A"/>
    <property type="match status" value="1"/>
</dbReference>
<keyword evidence="10" id="KW-1185">Reference proteome</keyword>
<dbReference type="Proteomes" id="UP000708148">
    <property type="component" value="Unassembled WGS sequence"/>
</dbReference>
<dbReference type="InterPro" id="IPR019473">
    <property type="entry name" value="TFIID_su8_C"/>
</dbReference>
<keyword evidence="5" id="KW-0804">Transcription</keyword>
<dbReference type="InterPro" id="IPR037818">
    <property type="entry name" value="TAF8"/>
</dbReference>
<dbReference type="SMART" id="SM00576">
    <property type="entry name" value="BTP"/>
    <property type="match status" value="1"/>
</dbReference>
<evidence type="ECO:0000256" key="1">
    <source>
        <dbReference type="ARBA" id="ARBA00004123"/>
    </source>
</evidence>
<comment type="similarity">
    <text evidence="2">Belongs to the TAF8 family.</text>
</comment>
<keyword evidence="6" id="KW-0539">Nucleus</keyword>
<evidence type="ECO:0000256" key="5">
    <source>
        <dbReference type="ARBA" id="ARBA00023163"/>
    </source>
</evidence>
<dbReference type="EMBL" id="CAJHUC010001422">
    <property type="protein sequence ID" value="CAD7701066.1"/>
    <property type="molecule type" value="Genomic_DNA"/>
</dbReference>
<dbReference type="SUPFAM" id="SSF47113">
    <property type="entry name" value="Histone-fold"/>
    <property type="match status" value="1"/>
</dbReference>
<protein>
    <recommendedName>
        <fullName evidence="3">Transcription initiation factor TFIID subunit 8</fullName>
    </recommendedName>
</protein>
<evidence type="ECO:0000256" key="7">
    <source>
        <dbReference type="SAM" id="MobiDB-lite"/>
    </source>
</evidence>
<dbReference type="PANTHER" id="PTHR46338:SF1">
    <property type="entry name" value="TRANSCRIPTION INITIATION FACTOR TFIID SUBUNIT 8"/>
    <property type="match status" value="1"/>
</dbReference>
<comment type="caution">
    <text evidence="9">The sequence shown here is derived from an EMBL/GenBank/DDBJ whole genome shotgun (WGS) entry which is preliminary data.</text>
</comment>
<accession>A0A8S1J5N9</accession>
<feature type="region of interest" description="Disordered" evidence="7">
    <location>
        <begin position="326"/>
        <end position="383"/>
    </location>
</feature>